<gene>
    <name evidence="2" type="ORF">MOV92_20130</name>
</gene>
<dbReference type="Proteomes" id="UP000829194">
    <property type="component" value="Chromosome"/>
</dbReference>
<protein>
    <submittedName>
        <fullName evidence="2">Relaxation protein</fullName>
    </submittedName>
</protein>
<evidence type="ECO:0000313" key="3">
    <source>
        <dbReference type="Proteomes" id="UP000829194"/>
    </source>
</evidence>
<name>A0ABY3X9V5_9GAMM</name>
<keyword evidence="1" id="KW-0812">Transmembrane</keyword>
<keyword evidence="1" id="KW-1133">Transmembrane helix</keyword>
<feature type="transmembrane region" description="Helical" evidence="1">
    <location>
        <begin position="111"/>
        <end position="133"/>
    </location>
</feature>
<accession>A0ABY3X9V5</accession>
<organism evidence="2 3">
    <name type="scientific">Lysobacter gummosus</name>
    <dbReference type="NCBI Taxonomy" id="262324"/>
    <lineage>
        <taxon>Bacteria</taxon>
        <taxon>Pseudomonadati</taxon>
        <taxon>Pseudomonadota</taxon>
        <taxon>Gammaproteobacteria</taxon>
        <taxon>Lysobacterales</taxon>
        <taxon>Lysobacteraceae</taxon>
        <taxon>Lysobacter</taxon>
    </lineage>
</organism>
<evidence type="ECO:0000313" key="2">
    <source>
        <dbReference type="EMBL" id="UNP28765.1"/>
    </source>
</evidence>
<reference evidence="2 3" key="1">
    <citation type="submission" date="2022-03" db="EMBL/GenBank/DDBJ databases">
        <title>Complete genome sequence of Lysobacter capsici VKM B-2533 and Lysobacter gummosus 10.1.1, promising sources of lytic agents.</title>
        <authorList>
            <person name="Tarlachkov S.V."/>
            <person name="Kudryakova I.V."/>
            <person name="Afoshin A.S."/>
            <person name="Leontyevskaya E.A."/>
            <person name="Leontyevskaya N.V."/>
        </authorList>
    </citation>
    <scope>NUCLEOTIDE SEQUENCE [LARGE SCALE GENOMIC DNA]</scope>
    <source>
        <strain evidence="2 3">10.1.1</strain>
    </source>
</reference>
<keyword evidence="3" id="KW-1185">Reference proteome</keyword>
<sequence>MDQQEMTELISATATLMEQFERNCTQIEHQQRALSQQLKTLSLQLPETVRQSADATLSHLPGALMGKLQSGLEQPVDDYQKRLSQAGALLGNGSQALAQQLQRMEALHKNLLWKTSAVLIGCMGLLLAGGAWLSTHYAGVIRDNQIAADKLKAINSADLTLCSGRLCANIDRKAQGYGDKSQYLPVQQR</sequence>
<proteinExistence type="predicted"/>
<evidence type="ECO:0000256" key="1">
    <source>
        <dbReference type="SAM" id="Phobius"/>
    </source>
</evidence>
<keyword evidence="1" id="KW-0472">Membrane</keyword>
<dbReference type="RefSeq" id="WP_057944317.1">
    <property type="nucleotide sequence ID" value="NZ_CP011131.1"/>
</dbReference>
<dbReference type="EMBL" id="CP093547">
    <property type="protein sequence ID" value="UNP28765.1"/>
    <property type="molecule type" value="Genomic_DNA"/>
</dbReference>